<reference evidence="8" key="3">
    <citation type="submission" date="2024-05" db="EMBL/GenBank/DDBJ databases">
        <authorList>
            <person name="de Witt J."/>
        </authorList>
    </citation>
    <scope>NUCLEOTIDE SEQUENCE</scope>
    <source>
        <strain evidence="8">FZJ</strain>
    </source>
</reference>
<dbReference type="SUPFAM" id="SSF50182">
    <property type="entry name" value="Sm-like ribonucleoproteins"/>
    <property type="match status" value="1"/>
</dbReference>
<evidence type="ECO:0000256" key="1">
    <source>
        <dbReference type="ARBA" id="ARBA00022475"/>
    </source>
</evidence>
<dbReference type="EMBL" id="JAVRDO010000003">
    <property type="protein sequence ID" value="MDX9686516.1"/>
    <property type="molecule type" value="Genomic_DNA"/>
</dbReference>
<sequence length="72" mass="8242">MKNWLLAMFCVTGMLTLVGCSNDHLIRTSDGQLIESDNKPEIDDDTGMIEYEDHSGRMNQIPQSDVREIKER</sequence>
<dbReference type="Pfam" id="PF06004">
    <property type="entry name" value="DUF903"/>
    <property type="match status" value="1"/>
</dbReference>
<feature type="domain" description="Lipoprotein YgdI/YgdR-like SH3-like" evidence="7">
    <location>
        <begin position="25"/>
        <end position="71"/>
    </location>
</feature>
<dbReference type="AlphaFoldDB" id="A0A1I6BKU6"/>
<evidence type="ECO:0000256" key="6">
    <source>
        <dbReference type="SAM" id="MobiDB-lite"/>
    </source>
</evidence>
<evidence type="ECO:0000313" key="8">
    <source>
        <dbReference type="EMBL" id="MDX9686516.1"/>
    </source>
</evidence>
<feature type="region of interest" description="Disordered" evidence="6">
    <location>
        <begin position="53"/>
        <end position="72"/>
    </location>
</feature>
<evidence type="ECO:0000256" key="2">
    <source>
        <dbReference type="ARBA" id="ARBA00022729"/>
    </source>
</evidence>
<protein>
    <submittedName>
        <fullName evidence="8">YgdI/YgdR family lipoprotein</fullName>
    </submittedName>
</protein>
<gene>
    <name evidence="8" type="ORF">RED13_000923</name>
    <name evidence="9" type="ORF">SAMN05216578_104242</name>
</gene>
<dbReference type="OrthoDB" id="6520455at2"/>
<keyword evidence="4" id="KW-0564">Palmitate</keyword>
<dbReference type="RefSeq" id="WP_090538648.1">
    <property type="nucleotide sequence ID" value="NZ_FOYD01000004.1"/>
</dbReference>
<dbReference type="InterPro" id="IPR047807">
    <property type="entry name" value="YgdI/YgdR-like_SH3-like"/>
</dbReference>
<evidence type="ECO:0000256" key="5">
    <source>
        <dbReference type="ARBA" id="ARBA00023288"/>
    </source>
</evidence>
<reference evidence="11" key="2">
    <citation type="submission" date="2023-07" db="EMBL/GenBank/DDBJ databases">
        <authorList>
            <person name="de Witt J."/>
        </authorList>
    </citation>
    <scope>NUCLEOTIDE SEQUENCE [LARGE SCALE GENOMIC DNA]</scope>
    <source>
        <strain evidence="11">FZJ</strain>
    </source>
</reference>
<evidence type="ECO:0000313" key="11">
    <source>
        <dbReference type="Proteomes" id="UP001281217"/>
    </source>
</evidence>
<organism evidence="9 10">
    <name type="scientific">Halopseudomonas formosensis</name>
    <dbReference type="NCBI Taxonomy" id="1002526"/>
    <lineage>
        <taxon>Bacteria</taxon>
        <taxon>Pseudomonadati</taxon>
        <taxon>Pseudomonadota</taxon>
        <taxon>Gammaproteobacteria</taxon>
        <taxon>Pseudomonadales</taxon>
        <taxon>Pseudomonadaceae</taxon>
        <taxon>Halopseudomonas</taxon>
    </lineage>
</organism>
<dbReference type="InterPro" id="IPR010305">
    <property type="entry name" value="YgdI/YgdR-like"/>
</dbReference>
<keyword evidence="5 8" id="KW-0449">Lipoprotein</keyword>
<dbReference type="EMBL" id="FOYD01000004">
    <property type="protein sequence ID" value="SFQ81521.1"/>
    <property type="molecule type" value="Genomic_DNA"/>
</dbReference>
<evidence type="ECO:0000256" key="4">
    <source>
        <dbReference type="ARBA" id="ARBA00023139"/>
    </source>
</evidence>
<dbReference type="PANTHER" id="PTHR37011">
    <property type="entry name" value="POT FAMILY PEPTIDE TRANSPORT PROTEIN-RELATED"/>
    <property type="match status" value="1"/>
</dbReference>
<keyword evidence="2" id="KW-0732">Signal</keyword>
<name>A0A1I6BKU6_9GAMM</name>
<keyword evidence="1" id="KW-1003">Cell membrane</keyword>
<keyword evidence="11" id="KW-1185">Reference proteome</keyword>
<dbReference type="Proteomes" id="UP000242815">
    <property type="component" value="Unassembled WGS sequence"/>
</dbReference>
<dbReference type="Gene3D" id="2.30.30.100">
    <property type="match status" value="1"/>
</dbReference>
<evidence type="ECO:0000256" key="3">
    <source>
        <dbReference type="ARBA" id="ARBA00023136"/>
    </source>
</evidence>
<dbReference type="PROSITE" id="PS51257">
    <property type="entry name" value="PROKAR_LIPOPROTEIN"/>
    <property type="match status" value="1"/>
</dbReference>
<reference evidence="9 10" key="1">
    <citation type="submission" date="2016-10" db="EMBL/GenBank/DDBJ databases">
        <authorList>
            <person name="de Groot N.N."/>
        </authorList>
    </citation>
    <scope>NUCLEOTIDE SEQUENCE [LARGE SCALE GENOMIC DNA]</scope>
    <source>
        <strain evidence="9 10">JCM 18415</strain>
    </source>
</reference>
<dbReference type="InterPro" id="IPR010920">
    <property type="entry name" value="LSM_dom_sf"/>
</dbReference>
<evidence type="ECO:0000313" key="9">
    <source>
        <dbReference type="EMBL" id="SFQ81521.1"/>
    </source>
</evidence>
<evidence type="ECO:0000313" key="10">
    <source>
        <dbReference type="Proteomes" id="UP000242815"/>
    </source>
</evidence>
<dbReference type="Proteomes" id="UP001281217">
    <property type="component" value="Unassembled WGS sequence"/>
</dbReference>
<keyword evidence="3" id="KW-0472">Membrane</keyword>
<proteinExistence type="predicted"/>
<dbReference type="NCBIfam" id="NF033216">
    <property type="entry name" value="lipo_YgdI_YgdR"/>
    <property type="match status" value="1"/>
</dbReference>
<evidence type="ECO:0000259" key="7">
    <source>
        <dbReference type="Pfam" id="PF06004"/>
    </source>
</evidence>
<accession>A0A1I6BKU6</accession>
<dbReference type="PANTHER" id="PTHR37011:SF1">
    <property type="entry name" value="POT FAMILY PEPTIDE TRANSPORT PROTEIN"/>
    <property type="match status" value="1"/>
</dbReference>
<dbReference type="STRING" id="1002526.SAMN05216578_104242"/>